<accession>A0A5K4F8Z7</accession>
<sequence>MGHLRFANKHNDVVNTGFRMDKRSAKYKISQRYSGTHVNSSFQIKSKTTIDNLSMISTSFDVVRTALIAYSMAELVIFHAFGKGS</sequence>
<reference evidence="1" key="1">
    <citation type="journal article" date="2012" name="PLoS Negl. Trop. Dis.">
        <title>A systematically improved high quality genome and transcriptome of the human blood fluke Schistosoma mansoni.</title>
        <authorList>
            <person name="Protasio A.V."/>
            <person name="Tsai I.J."/>
            <person name="Babbage A."/>
            <person name="Nichol S."/>
            <person name="Hunt M."/>
            <person name="Aslett M.A."/>
            <person name="De Silva N."/>
            <person name="Velarde G.S."/>
            <person name="Anderson T.J."/>
            <person name="Clark R.C."/>
            <person name="Davidson C."/>
            <person name="Dillon G.P."/>
            <person name="Holroyd N.E."/>
            <person name="LoVerde P.T."/>
            <person name="Lloyd C."/>
            <person name="McQuillan J."/>
            <person name="Oliveira G."/>
            <person name="Otto T.D."/>
            <person name="Parker-Manuel S.J."/>
            <person name="Quail M.A."/>
            <person name="Wilson R.A."/>
            <person name="Zerlotini A."/>
            <person name="Dunne D.W."/>
            <person name="Berriman M."/>
        </authorList>
    </citation>
    <scope>NUCLEOTIDE SEQUENCE [LARGE SCALE GENOMIC DNA]</scope>
    <source>
        <strain evidence="1">Puerto Rican</strain>
    </source>
</reference>
<dbReference type="Proteomes" id="UP000008854">
    <property type="component" value="Unassembled WGS sequence"/>
</dbReference>
<protein>
    <submittedName>
        <fullName evidence="2">Transposase</fullName>
    </submittedName>
</protein>
<evidence type="ECO:0000313" key="1">
    <source>
        <dbReference type="Proteomes" id="UP000008854"/>
    </source>
</evidence>
<keyword evidence="1" id="KW-1185">Reference proteome</keyword>
<proteinExistence type="predicted"/>
<dbReference type="WBParaSite" id="Smp_329610.1">
    <property type="protein sequence ID" value="Smp_329610.1"/>
    <property type="gene ID" value="Smp_329610"/>
</dbReference>
<dbReference type="InParanoid" id="A0A5K4F8Z7"/>
<reference evidence="2" key="2">
    <citation type="submission" date="2019-11" db="UniProtKB">
        <authorList>
            <consortium name="WormBaseParasite"/>
        </authorList>
    </citation>
    <scope>IDENTIFICATION</scope>
    <source>
        <strain evidence="2">Puerto Rican</strain>
    </source>
</reference>
<dbReference type="AlphaFoldDB" id="A0A5K4F8Z7"/>
<evidence type="ECO:0000313" key="2">
    <source>
        <dbReference type="WBParaSite" id="Smp_329610.1"/>
    </source>
</evidence>
<organism evidence="1 2">
    <name type="scientific">Schistosoma mansoni</name>
    <name type="common">Blood fluke</name>
    <dbReference type="NCBI Taxonomy" id="6183"/>
    <lineage>
        <taxon>Eukaryota</taxon>
        <taxon>Metazoa</taxon>
        <taxon>Spiralia</taxon>
        <taxon>Lophotrochozoa</taxon>
        <taxon>Platyhelminthes</taxon>
        <taxon>Trematoda</taxon>
        <taxon>Digenea</taxon>
        <taxon>Strigeidida</taxon>
        <taxon>Schistosomatoidea</taxon>
        <taxon>Schistosomatidae</taxon>
        <taxon>Schistosoma</taxon>
    </lineage>
</organism>
<name>A0A5K4F8Z7_SCHMA</name>